<dbReference type="EMBL" id="BK015148">
    <property type="protein sequence ID" value="DAD92920.1"/>
    <property type="molecule type" value="Genomic_DNA"/>
</dbReference>
<name>A0A8S5NFD8_9CAUD</name>
<organism evidence="1">
    <name type="scientific">Siphoviridae sp. ctxzZ3</name>
    <dbReference type="NCBI Taxonomy" id="2826523"/>
    <lineage>
        <taxon>Viruses</taxon>
        <taxon>Duplodnaviria</taxon>
        <taxon>Heunggongvirae</taxon>
        <taxon>Uroviricota</taxon>
        <taxon>Caudoviricetes</taxon>
    </lineage>
</organism>
<proteinExistence type="predicted"/>
<sequence length="58" mass="6702">MKDSNFIKNDKRRFSTPLTAYPTGEKCAPPTLKEKEEAKKVIDQMIETVMNKKSKENI</sequence>
<reference evidence="1" key="1">
    <citation type="journal article" date="2021" name="Proc. Natl. Acad. Sci. U.S.A.">
        <title>A Catalog of Tens of Thousands of Viruses from Human Metagenomes Reveals Hidden Associations with Chronic Diseases.</title>
        <authorList>
            <person name="Tisza M.J."/>
            <person name="Buck C.B."/>
        </authorList>
    </citation>
    <scope>NUCLEOTIDE SEQUENCE</scope>
    <source>
        <strain evidence="1">CtxzZ3</strain>
    </source>
</reference>
<evidence type="ECO:0000313" key="1">
    <source>
        <dbReference type="EMBL" id="DAD92920.1"/>
    </source>
</evidence>
<protein>
    <submittedName>
        <fullName evidence="1">Uncharacterized protein</fullName>
    </submittedName>
</protein>
<accession>A0A8S5NFD8</accession>